<protein>
    <submittedName>
        <fullName evidence="3">Protein FAR1-RELATED SEQUENCE 5</fullName>
    </submittedName>
</protein>
<dbReference type="PROSITE" id="PS50966">
    <property type="entry name" value="ZF_SWIM"/>
    <property type="match status" value="1"/>
</dbReference>
<dbReference type="AlphaFoldDB" id="A0A2S2NUA9"/>
<dbReference type="InterPro" id="IPR007527">
    <property type="entry name" value="Znf_SWIM"/>
</dbReference>
<accession>A0A2S2NUA9</accession>
<proteinExistence type="predicted"/>
<sequence>MALQIGDEFNSFEQFQQALIAYKNAKFMDFAISDCRTLTAAKKTCPKKLENTPETLKYYFIKYKCIHGGVHKKRKTCLEQRATSTIKQECPSFIYLKINNKDKLVVDKMCDTHNHETSETLFNNLPNQRRMTPKDKSDIIQLMDMRANKKLIQVKYLTETGKIITLKDLSNIRTKGKQIVEKKDFEQIVEELRIKYKCDIEILTDSEQKLQGIFLQDKRMKTVFEAFPEIVFADATYKLLDSRIPVFVLLVEDGNGQSEIASIGLLVNELHETLKWFFQTFQKNNPASINTNVFMTDKDMNERKVINDIFPDAMLLICIFHALRTFHREITCDKLGITPQERDQSKVLFEKLCYSDNEEEYQKLYDTLKSFAPAQVMDYFNKNWHPIRNEWVVGMTYNSGNFLNRTNNRLESFNGKLKSVIDSFSNLQEFFEKLFVVLKCLRIERDSKALLIVQKWPTTKFLNAVEEQYFRLLTPYAFDFLKKQLLQKSTIVESTSTDQSCSCAFFRSMKLPCKHIFKKREHENLSLFDPTICDNRWTRNYYTKSHVVFNTLSNDQVQCSSLSITHQPEQRTKCLTSHEKYRKASMYSTKISEILSTVSNDQFHRKIEQLKLIINCWANNKELSIKLLEDDTCLLDDYIIEEEVDVEEEDTADHDVISDISQMTNYKEDTDGDDDDDNAIIIPSANELFANLPNAKEPVVKENISQLACIQLPQKVKVCGRPKGATLTTIGLPKKRVQTKPIPFIKKHYRTKENIIIEWLTNKNVVDQVRRNNYKICESDIKCQPNQICTGILEDDVNINSIKPYCTETAWHLAIKMLKLKKKKLIGYVRCVI</sequence>
<evidence type="ECO:0000313" key="3">
    <source>
        <dbReference type="EMBL" id="MBY20759.1"/>
    </source>
</evidence>
<dbReference type="InterPro" id="IPR052579">
    <property type="entry name" value="Zinc_finger_SWIM"/>
</dbReference>
<evidence type="ECO:0000259" key="2">
    <source>
        <dbReference type="PROSITE" id="PS50966"/>
    </source>
</evidence>
<keyword evidence="1" id="KW-0863">Zinc-finger</keyword>
<name>A0A2S2NUA9_SCHGA</name>
<reference evidence="3" key="1">
    <citation type="submission" date="2018-04" db="EMBL/GenBank/DDBJ databases">
        <title>Transcriptome of Schizaphis graminum biotype I.</title>
        <authorList>
            <person name="Scully E.D."/>
            <person name="Geib S.M."/>
            <person name="Palmer N.A."/>
            <person name="Koch K."/>
            <person name="Bradshaw J."/>
            <person name="Heng-Moss T."/>
            <person name="Sarath G."/>
        </authorList>
    </citation>
    <scope>NUCLEOTIDE SEQUENCE</scope>
</reference>
<feature type="domain" description="SWIM-type" evidence="2">
    <location>
        <begin position="486"/>
        <end position="524"/>
    </location>
</feature>
<keyword evidence="1" id="KW-0479">Metal-binding</keyword>
<dbReference type="InterPro" id="IPR048324">
    <property type="entry name" value="ZSWIM1-3_RNaseH-like"/>
</dbReference>
<dbReference type="PANTHER" id="PTHR31569">
    <property type="entry name" value="SWIM-TYPE DOMAIN-CONTAINING PROTEIN"/>
    <property type="match status" value="1"/>
</dbReference>
<dbReference type="GO" id="GO:0008270">
    <property type="term" value="F:zinc ion binding"/>
    <property type="evidence" value="ECO:0007669"/>
    <property type="project" value="UniProtKB-KW"/>
</dbReference>
<dbReference type="PANTHER" id="PTHR31569:SF4">
    <property type="entry name" value="SWIM-TYPE DOMAIN-CONTAINING PROTEIN"/>
    <property type="match status" value="1"/>
</dbReference>
<dbReference type="InterPro" id="IPR048325">
    <property type="entry name" value="ZSWIM3_N"/>
</dbReference>
<keyword evidence="1" id="KW-0862">Zinc</keyword>
<organism evidence="3">
    <name type="scientific">Schizaphis graminum</name>
    <name type="common">Green bug aphid</name>
    <dbReference type="NCBI Taxonomy" id="13262"/>
    <lineage>
        <taxon>Eukaryota</taxon>
        <taxon>Metazoa</taxon>
        <taxon>Ecdysozoa</taxon>
        <taxon>Arthropoda</taxon>
        <taxon>Hexapoda</taxon>
        <taxon>Insecta</taxon>
        <taxon>Pterygota</taxon>
        <taxon>Neoptera</taxon>
        <taxon>Paraneoptera</taxon>
        <taxon>Hemiptera</taxon>
        <taxon>Sternorrhyncha</taxon>
        <taxon>Aphidomorpha</taxon>
        <taxon>Aphidoidea</taxon>
        <taxon>Aphididae</taxon>
        <taxon>Aphidini</taxon>
        <taxon>Schizaphis</taxon>
    </lineage>
</organism>
<gene>
    <name evidence="3" type="primary">FRS5_0</name>
    <name evidence="3" type="ORF">g.84421</name>
</gene>
<dbReference type="EMBL" id="GGMR01008140">
    <property type="protein sequence ID" value="MBY20759.1"/>
    <property type="molecule type" value="Transcribed_RNA"/>
</dbReference>
<dbReference type="Pfam" id="PF21599">
    <property type="entry name" value="ZSWIM3_N"/>
    <property type="match status" value="1"/>
</dbReference>
<dbReference type="Pfam" id="PF21056">
    <property type="entry name" value="ZSWIM1-3_RNaseH-like"/>
    <property type="match status" value="1"/>
</dbReference>
<evidence type="ECO:0000256" key="1">
    <source>
        <dbReference type="PROSITE-ProRule" id="PRU00325"/>
    </source>
</evidence>